<dbReference type="AlphaFoldDB" id="I0L9V5"/>
<protein>
    <submittedName>
        <fullName evidence="2">Uncharacterized protein</fullName>
    </submittedName>
</protein>
<organism evidence="2 3">
    <name type="scientific">Micromonospora lupini str. Lupac 08</name>
    <dbReference type="NCBI Taxonomy" id="1150864"/>
    <lineage>
        <taxon>Bacteria</taxon>
        <taxon>Bacillati</taxon>
        <taxon>Actinomycetota</taxon>
        <taxon>Actinomycetes</taxon>
        <taxon>Micromonosporales</taxon>
        <taxon>Micromonosporaceae</taxon>
        <taxon>Micromonospora</taxon>
    </lineage>
</organism>
<evidence type="ECO:0000313" key="2">
    <source>
        <dbReference type="EMBL" id="CCH20602.1"/>
    </source>
</evidence>
<keyword evidence="3" id="KW-1185">Reference proteome</keyword>
<evidence type="ECO:0000313" key="3">
    <source>
        <dbReference type="Proteomes" id="UP000003448"/>
    </source>
</evidence>
<comment type="caution">
    <text evidence="2">The sequence shown here is derived from an EMBL/GenBank/DDBJ whole genome shotgun (WGS) entry which is preliminary data.</text>
</comment>
<evidence type="ECO:0000256" key="1">
    <source>
        <dbReference type="SAM" id="MobiDB-lite"/>
    </source>
</evidence>
<sequence length="107" mass="11253">MSVTLWLRISIPETVGFTTSQQTRRAPSTAPNLCLTEPLTLARPSRPADRGYATMRPRSAGLAPGGTTGASNPSTMLGEEPMGRFEAAVATVTAGTPQERPTVEAPK</sequence>
<reference evidence="3" key="1">
    <citation type="journal article" date="2012" name="J. Bacteriol.">
        <title>Genome Sequence of Micromonospora lupini Lupac 08, Isolated from Root Nodules of Lupinus angustifolius.</title>
        <authorList>
            <person name="Alonso-Vega P."/>
            <person name="Normand P."/>
            <person name="Bacigalupe R."/>
            <person name="Pujic P."/>
            <person name="Lajus A."/>
            <person name="Vallenet D."/>
            <person name="Carro L."/>
            <person name="Coll P."/>
            <person name="Trujillo M.E."/>
        </authorList>
    </citation>
    <scope>NUCLEOTIDE SEQUENCE [LARGE SCALE GENOMIC DNA]</scope>
    <source>
        <strain evidence="3">Lupac 08</strain>
    </source>
</reference>
<dbReference type="EMBL" id="CAIE01000039">
    <property type="protein sequence ID" value="CCH20602.1"/>
    <property type="molecule type" value="Genomic_DNA"/>
</dbReference>
<accession>I0L9V5</accession>
<proteinExistence type="predicted"/>
<gene>
    <name evidence="2" type="ORF">MILUP08_45485</name>
</gene>
<dbReference type="Proteomes" id="UP000003448">
    <property type="component" value="Unassembled WGS sequence"/>
</dbReference>
<dbReference type="STRING" id="1150864.MILUP08_45485"/>
<feature type="region of interest" description="Disordered" evidence="1">
    <location>
        <begin position="43"/>
        <end position="79"/>
    </location>
</feature>
<name>I0L9V5_9ACTN</name>